<keyword evidence="5" id="KW-0805">Transcription regulation</keyword>
<dbReference type="PROSITE" id="PS51294">
    <property type="entry name" value="HTH_MYB"/>
    <property type="match status" value="1"/>
</dbReference>
<dbReference type="SUPFAM" id="SSF57850">
    <property type="entry name" value="RING/U-box"/>
    <property type="match status" value="1"/>
</dbReference>
<keyword evidence="4" id="KW-0862">Zinc</keyword>
<dbReference type="GO" id="GO:0005634">
    <property type="term" value="C:nucleus"/>
    <property type="evidence" value="ECO:0007669"/>
    <property type="project" value="UniProtKB-SubCell"/>
</dbReference>
<dbReference type="InterPro" id="IPR007526">
    <property type="entry name" value="SWIRM"/>
</dbReference>
<evidence type="ECO:0000256" key="8">
    <source>
        <dbReference type="PROSITE-ProRule" id="PRU00228"/>
    </source>
</evidence>
<dbReference type="InParanoid" id="A0A316VGP9"/>
<dbReference type="GO" id="GO:0006338">
    <property type="term" value="P:chromatin remodeling"/>
    <property type="evidence" value="ECO:0007669"/>
    <property type="project" value="TreeGrafter"/>
</dbReference>
<feature type="domain" description="SWIRM" evidence="12">
    <location>
        <begin position="613"/>
        <end position="709"/>
    </location>
</feature>
<feature type="compositionally biased region" description="Low complexity" evidence="9">
    <location>
        <begin position="379"/>
        <end position="410"/>
    </location>
</feature>
<evidence type="ECO:0008006" key="17">
    <source>
        <dbReference type="Google" id="ProtNLM"/>
    </source>
</evidence>
<evidence type="ECO:0000256" key="9">
    <source>
        <dbReference type="SAM" id="MobiDB-lite"/>
    </source>
</evidence>
<dbReference type="RefSeq" id="XP_025355795.1">
    <property type="nucleotide sequence ID" value="XM_025498758.1"/>
</dbReference>
<evidence type="ECO:0000256" key="6">
    <source>
        <dbReference type="ARBA" id="ARBA00023163"/>
    </source>
</evidence>
<evidence type="ECO:0000259" key="13">
    <source>
        <dbReference type="PROSITE" id="PS51293"/>
    </source>
</evidence>
<dbReference type="AlphaFoldDB" id="A0A316VGP9"/>
<feature type="region of interest" description="Disordered" evidence="9">
    <location>
        <begin position="161"/>
        <end position="240"/>
    </location>
</feature>
<reference evidence="15 16" key="1">
    <citation type="journal article" date="2018" name="Mol. Biol. Evol.">
        <title>Broad Genomic Sampling Reveals a Smut Pathogenic Ancestry of the Fungal Clade Ustilaginomycotina.</title>
        <authorList>
            <person name="Kijpornyongpan T."/>
            <person name="Mondo S.J."/>
            <person name="Barry K."/>
            <person name="Sandor L."/>
            <person name="Lee J."/>
            <person name="Lipzen A."/>
            <person name="Pangilinan J."/>
            <person name="LaButti K."/>
            <person name="Hainaut M."/>
            <person name="Henrissat B."/>
            <person name="Grigoriev I.V."/>
            <person name="Spatafora J.W."/>
            <person name="Aime M.C."/>
        </authorList>
    </citation>
    <scope>NUCLEOTIDE SEQUENCE [LARGE SCALE GENOMIC DNA]</scope>
    <source>
        <strain evidence="15 16">MCA 3882</strain>
    </source>
</reference>
<dbReference type="PANTHER" id="PTHR12374:SF20">
    <property type="entry name" value="TRANSCRIPTIONAL ADAPTER 2-ALPHA"/>
    <property type="match status" value="1"/>
</dbReference>
<feature type="compositionally biased region" description="Low complexity" evidence="9">
    <location>
        <begin position="705"/>
        <end position="722"/>
    </location>
</feature>
<evidence type="ECO:0000313" key="15">
    <source>
        <dbReference type="EMBL" id="PWN35493.1"/>
    </source>
</evidence>
<dbReference type="EMBL" id="KZ819603">
    <property type="protein sequence ID" value="PWN35493.1"/>
    <property type="molecule type" value="Genomic_DNA"/>
</dbReference>
<dbReference type="Pfam" id="PF04433">
    <property type="entry name" value="SWIRM"/>
    <property type="match status" value="1"/>
</dbReference>
<dbReference type="Pfam" id="PF22941">
    <property type="entry name" value="TADA2A-like_3rd"/>
    <property type="match status" value="2"/>
</dbReference>
<keyword evidence="2" id="KW-0479">Metal-binding</keyword>
<feature type="compositionally biased region" description="Acidic residues" evidence="9">
    <location>
        <begin position="350"/>
        <end position="373"/>
    </location>
</feature>
<dbReference type="InterPro" id="IPR009057">
    <property type="entry name" value="Homeodomain-like_sf"/>
</dbReference>
<dbReference type="Gene3D" id="1.10.10.60">
    <property type="entry name" value="Homeodomain-like"/>
    <property type="match status" value="1"/>
</dbReference>
<dbReference type="InterPro" id="IPR043145">
    <property type="entry name" value="Znf_ZZ_sf"/>
</dbReference>
<dbReference type="Pfam" id="PF00249">
    <property type="entry name" value="Myb_DNA-binding"/>
    <property type="match status" value="1"/>
</dbReference>
<dbReference type="GO" id="GO:0008270">
    <property type="term" value="F:zinc ion binding"/>
    <property type="evidence" value="ECO:0007669"/>
    <property type="project" value="UniProtKB-KW"/>
</dbReference>
<dbReference type="InterPro" id="IPR017884">
    <property type="entry name" value="SANT_dom"/>
</dbReference>
<feature type="region of interest" description="Disordered" evidence="9">
    <location>
        <begin position="292"/>
        <end position="419"/>
    </location>
</feature>
<dbReference type="FunCoup" id="A0A316VGP9">
    <property type="interactions" value="241"/>
</dbReference>
<evidence type="ECO:0000259" key="10">
    <source>
        <dbReference type="PROSITE" id="PS50090"/>
    </source>
</evidence>
<dbReference type="SUPFAM" id="SSF46689">
    <property type="entry name" value="Homeodomain-like"/>
    <property type="match status" value="2"/>
</dbReference>
<dbReference type="PANTHER" id="PTHR12374">
    <property type="entry name" value="TRANSCRIPTIONAL ADAPTOR 2 ADA2 -RELATED"/>
    <property type="match status" value="1"/>
</dbReference>
<feature type="compositionally biased region" description="Basic and acidic residues" evidence="9">
    <location>
        <begin position="189"/>
        <end position="208"/>
    </location>
</feature>
<dbReference type="Gene3D" id="3.30.60.90">
    <property type="match status" value="1"/>
</dbReference>
<evidence type="ECO:0000259" key="14">
    <source>
        <dbReference type="PROSITE" id="PS51294"/>
    </source>
</evidence>
<evidence type="ECO:0000256" key="2">
    <source>
        <dbReference type="ARBA" id="ARBA00022723"/>
    </source>
</evidence>
<evidence type="ECO:0000256" key="1">
    <source>
        <dbReference type="ARBA" id="ARBA00004123"/>
    </source>
</evidence>
<evidence type="ECO:0000256" key="3">
    <source>
        <dbReference type="ARBA" id="ARBA00022771"/>
    </source>
</evidence>
<evidence type="ECO:0000256" key="7">
    <source>
        <dbReference type="ARBA" id="ARBA00023242"/>
    </source>
</evidence>
<evidence type="ECO:0000259" key="11">
    <source>
        <dbReference type="PROSITE" id="PS50135"/>
    </source>
</evidence>
<dbReference type="PROSITE" id="PS50934">
    <property type="entry name" value="SWIRM"/>
    <property type="match status" value="1"/>
</dbReference>
<feature type="domain" description="ZZ-type" evidence="11">
    <location>
        <begin position="29"/>
        <end position="91"/>
    </location>
</feature>
<evidence type="ECO:0000259" key="12">
    <source>
        <dbReference type="PROSITE" id="PS50934"/>
    </source>
</evidence>
<dbReference type="Proteomes" id="UP000245771">
    <property type="component" value="Unassembled WGS sequence"/>
</dbReference>
<dbReference type="InterPro" id="IPR036388">
    <property type="entry name" value="WH-like_DNA-bd_sf"/>
</dbReference>
<protein>
    <recommendedName>
        <fullName evidence="17">Transcriptional adapter 2</fullName>
    </recommendedName>
</protein>
<evidence type="ECO:0000256" key="4">
    <source>
        <dbReference type="ARBA" id="ARBA00022833"/>
    </source>
</evidence>
<dbReference type="GO" id="GO:0006357">
    <property type="term" value="P:regulation of transcription by RNA polymerase II"/>
    <property type="evidence" value="ECO:0007669"/>
    <property type="project" value="TreeGrafter"/>
</dbReference>
<keyword evidence="3 8" id="KW-0863">Zinc-finger</keyword>
<proteinExistence type="predicted"/>
<feature type="compositionally biased region" description="Low complexity" evidence="9">
    <location>
        <begin position="748"/>
        <end position="765"/>
    </location>
</feature>
<keyword evidence="6" id="KW-0804">Transcription</keyword>
<dbReference type="PROSITE" id="PS50135">
    <property type="entry name" value="ZF_ZZ_2"/>
    <property type="match status" value="1"/>
</dbReference>
<keyword evidence="7" id="KW-0539">Nucleus</keyword>
<feature type="compositionally biased region" description="Low complexity" evidence="9">
    <location>
        <begin position="772"/>
        <end position="783"/>
    </location>
</feature>
<sequence length="803" mass="87430">MTISRRKNKPVAKQEENSGGSSSRAAESGVQYHCDVCGLDISSTVRISCATCFPPGASDSYDVCCSCFLEGQESGTHKAWHDYRVVEQHAYPIFCDDWGADEELLLIDGAQIYGLGNWADIADHIGNRTKEEVQEHYIKVFVEGRDGTEYGDRRAEEAVTSAIQSAQPPDAQGKRKLLPVVGPNPDFKASVDAEEFQKRKRQRIEDARSGQAAFGGSAPSTQTQGGKPVPPKPLVSAPTSHSELATFMPGRLEFEVEYENDAENYVKDMEFGKVYRYGGEIIPSEMEALGRKADQGRVRMEGSGRGGPGLSGRGNKGTKEEDTEGGDTTMGDQEKEDEDGDQDETKDGDETRDEDGQDDERDDDDDNTQDQDNDQSQMDATVDGGDTGDTTNAAEATNGTVPSVAASAPADTDDRAADWDEEEADLELKLMVLDIYNERLDRRGRRKEFIFERNLVDYKRTVAAERRRPKEERELLNRVRHFAQMQTAMDFEDFYNGLCFEDALRRAAAQLQMYRRAGITNLTEAAKFDTEQAERARRAAVAAEGGFAAFPAIGSVPRSAAGRAAARETATPDGSENSIQLPTAAAVAAPPKKKANNTASQSSTATPADGEKKAARKPPKPLDLSSHPSLNLLTRAEQELCSVVRIQPQVFMLMKKDIIVEFVRRKGKFSRRESRQLFKCDVNKVGKVYDLLESEGYLREANRLGPNWDGTGTPPGWTAPPASEKPNGEGKVNGASTNSPAPSQSLLRNGSNTNNGPSNTNSPRSQNTIGQSGSNGISPKSSSATNPSNGQPRPSVDRPTAST</sequence>
<feature type="region of interest" description="Disordered" evidence="9">
    <location>
        <begin position="586"/>
        <end position="627"/>
    </location>
</feature>
<feature type="region of interest" description="Disordered" evidence="9">
    <location>
        <begin position="703"/>
        <end position="803"/>
    </location>
</feature>
<organism evidence="15 16">
    <name type="scientific">Meira miltonrushii</name>
    <dbReference type="NCBI Taxonomy" id="1280837"/>
    <lineage>
        <taxon>Eukaryota</taxon>
        <taxon>Fungi</taxon>
        <taxon>Dikarya</taxon>
        <taxon>Basidiomycota</taxon>
        <taxon>Ustilaginomycotina</taxon>
        <taxon>Exobasidiomycetes</taxon>
        <taxon>Exobasidiales</taxon>
        <taxon>Brachybasidiaceae</taxon>
        <taxon>Meira</taxon>
    </lineage>
</organism>
<dbReference type="GeneID" id="37020539"/>
<comment type="subcellular location">
    <subcellularLocation>
        <location evidence="1">Nucleus</location>
    </subcellularLocation>
</comment>
<dbReference type="SMART" id="SM00291">
    <property type="entry name" value="ZnF_ZZ"/>
    <property type="match status" value="1"/>
</dbReference>
<dbReference type="GO" id="GO:0003713">
    <property type="term" value="F:transcription coactivator activity"/>
    <property type="evidence" value="ECO:0007669"/>
    <property type="project" value="TreeGrafter"/>
</dbReference>
<evidence type="ECO:0000256" key="5">
    <source>
        <dbReference type="ARBA" id="ARBA00023015"/>
    </source>
</evidence>
<keyword evidence="16" id="KW-1185">Reference proteome</keyword>
<name>A0A316VGP9_9BASI</name>
<dbReference type="InterPro" id="IPR000433">
    <property type="entry name" value="Znf_ZZ"/>
</dbReference>
<evidence type="ECO:0000313" key="16">
    <source>
        <dbReference type="Proteomes" id="UP000245771"/>
    </source>
</evidence>
<dbReference type="PROSITE" id="PS51293">
    <property type="entry name" value="SANT"/>
    <property type="match status" value="1"/>
</dbReference>
<dbReference type="OrthoDB" id="270417at2759"/>
<feature type="compositionally biased region" description="Polar residues" evidence="9">
    <location>
        <begin position="734"/>
        <end position="747"/>
    </location>
</feature>
<feature type="domain" description="Myb-like" evidence="10">
    <location>
        <begin position="98"/>
        <end position="141"/>
    </location>
</feature>
<dbReference type="Gene3D" id="1.10.10.10">
    <property type="entry name" value="Winged helix-like DNA-binding domain superfamily/Winged helix DNA-binding domain"/>
    <property type="match status" value="1"/>
</dbReference>
<gene>
    <name evidence="15" type="ORF">FA14DRAFT_160620</name>
</gene>
<dbReference type="InterPro" id="IPR001005">
    <property type="entry name" value="SANT/Myb"/>
</dbReference>
<dbReference type="STRING" id="1280837.A0A316VGP9"/>
<feature type="region of interest" description="Disordered" evidence="9">
    <location>
        <begin position="1"/>
        <end position="25"/>
    </location>
</feature>
<accession>A0A316VGP9</accession>
<dbReference type="CDD" id="cd02335">
    <property type="entry name" value="ZZ_ADA2"/>
    <property type="match status" value="1"/>
</dbReference>
<dbReference type="CDD" id="cd00167">
    <property type="entry name" value="SANT"/>
    <property type="match status" value="1"/>
</dbReference>
<feature type="domain" description="SANT" evidence="13">
    <location>
        <begin position="93"/>
        <end position="145"/>
    </location>
</feature>
<dbReference type="PROSITE" id="PS50090">
    <property type="entry name" value="MYB_LIKE"/>
    <property type="match status" value="1"/>
</dbReference>
<feature type="compositionally biased region" description="Gly residues" evidence="9">
    <location>
        <begin position="303"/>
        <end position="315"/>
    </location>
</feature>
<dbReference type="InterPro" id="IPR055141">
    <property type="entry name" value="TADA2A_B-like_dom"/>
</dbReference>
<dbReference type="FunFam" id="1.10.10.60:FF:000115">
    <property type="entry name" value="Transcriptional adapter 2"/>
    <property type="match status" value="1"/>
</dbReference>
<feature type="domain" description="HTH myb-type" evidence="14">
    <location>
        <begin position="98"/>
        <end position="145"/>
    </location>
</feature>
<feature type="compositionally biased region" description="Basic residues" evidence="9">
    <location>
        <begin position="1"/>
        <end position="10"/>
    </location>
</feature>
<dbReference type="SMART" id="SM00717">
    <property type="entry name" value="SANT"/>
    <property type="match status" value="1"/>
</dbReference>
<dbReference type="InterPro" id="IPR017930">
    <property type="entry name" value="Myb_dom"/>
</dbReference>
<dbReference type="GO" id="GO:0003682">
    <property type="term" value="F:chromatin binding"/>
    <property type="evidence" value="ECO:0007669"/>
    <property type="project" value="TreeGrafter"/>
</dbReference>
<dbReference type="InterPro" id="IPR041983">
    <property type="entry name" value="ADA2-like_ZZ"/>
</dbReference>
<feature type="compositionally biased region" description="Basic and acidic residues" evidence="9">
    <location>
        <begin position="292"/>
        <end position="302"/>
    </location>
</feature>
<dbReference type="FunFam" id="1.10.10.10:FF:000087">
    <property type="entry name" value="Transcriptional adapter 2"/>
    <property type="match status" value="1"/>
</dbReference>
<dbReference type="Pfam" id="PF25299">
    <property type="entry name" value="ZZ_ADA2"/>
    <property type="match status" value="1"/>
</dbReference>
<dbReference type="GO" id="GO:0070461">
    <property type="term" value="C:SAGA-type complex"/>
    <property type="evidence" value="ECO:0007669"/>
    <property type="project" value="TreeGrafter"/>
</dbReference>